<proteinExistence type="predicted"/>
<reference evidence="2 3" key="1">
    <citation type="submission" date="2021-01" db="EMBL/GenBank/DDBJ databases">
        <title>Identification of strong promoters based on the transcriptome of Brevibacillus choshinensis.</title>
        <authorList>
            <person name="Yao D."/>
            <person name="Zhang K."/>
            <person name="Wu J."/>
        </authorList>
    </citation>
    <scope>NUCLEOTIDE SEQUENCE [LARGE SCALE GENOMIC DNA]</scope>
    <source>
        <strain evidence="2 3">HPD31-SP3</strain>
    </source>
</reference>
<protein>
    <submittedName>
        <fullName evidence="2">ORF6C domain-containing protein</fullName>
    </submittedName>
</protein>
<accession>A0ABX7FXV2</accession>
<keyword evidence="3" id="KW-1185">Reference proteome</keyword>
<dbReference type="Pfam" id="PF10552">
    <property type="entry name" value="ORF6C"/>
    <property type="match status" value="1"/>
</dbReference>
<dbReference type="InterPro" id="IPR018878">
    <property type="entry name" value="ORF6C_dom"/>
</dbReference>
<evidence type="ECO:0000313" key="3">
    <source>
        <dbReference type="Proteomes" id="UP000596248"/>
    </source>
</evidence>
<dbReference type="EMBL" id="CP069127">
    <property type="protein sequence ID" value="QRG70633.1"/>
    <property type="molecule type" value="Genomic_DNA"/>
</dbReference>
<dbReference type="Proteomes" id="UP000596248">
    <property type="component" value="Chromosome"/>
</dbReference>
<name>A0ABX7FXV2_BRECH</name>
<gene>
    <name evidence="2" type="ORF">JNE38_16665</name>
</gene>
<evidence type="ECO:0000259" key="1">
    <source>
        <dbReference type="Pfam" id="PF10552"/>
    </source>
</evidence>
<sequence>MDEVKSITQTHGQKLIELEQKVDEQITIDHGEQRQLQKAISRRVYEVERDPQQRSELFRQLHREIKDRWAVASYRDVRRIELRQVLRYIDAWMPRRTA</sequence>
<organism evidence="2 3">
    <name type="scientific">Brevibacillus choshinensis</name>
    <dbReference type="NCBI Taxonomy" id="54911"/>
    <lineage>
        <taxon>Bacteria</taxon>
        <taxon>Bacillati</taxon>
        <taxon>Bacillota</taxon>
        <taxon>Bacilli</taxon>
        <taxon>Bacillales</taxon>
        <taxon>Paenibacillaceae</taxon>
        <taxon>Brevibacillus</taxon>
    </lineage>
</organism>
<evidence type="ECO:0000313" key="2">
    <source>
        <dbReference type="EMBL" id="QRG70633.1"/>
    </source>
</evidence>
<feature type="domain" description="ORF6C" evidence="1">
    <location>
        <begin position="9"/>
        <end position="96"/>
    </location>
</feature>